<protein>
    <submittedName>
        <fullName evidence="1">Succinylglutamate desuccinylase</fullName>
    </submittedName>
</protein>
<comment type="caution">
    <text evidence="1">The sequence shown here is derived from an EMBL/GenBank/DDBJ whole genome shotgun (WGS) entry which is preliminary data.</text>
</comment>
<evidence type="ECO:0000313" key="1">
    <source>
        <dbReference type="EMBL" id="HHS29195.1"/>
    </source>
</evidence>
<accession>A0A7V6A2V7</accession>
<sequence>MRSKWIAVVVVMIGAVLLLAPVAMAQKLLCVSEKEMRGQKTIAACNAAGDTFAYMDKNGLVRILSKEELTLSLAFNPKIAQMPAFSVKYGGQAAKIPPMPRIGDQLQ</sequence>
<reference evidence="1" key="1">
    <citation type="journal article" date="2020" name="mSystems">
        <title>Genome- and Community-Level Interaction Insights into Carbon Utilization and Element Cycling Functions of Hydrothermarchaeota in Hydrothermal Sediment.</title>
        <authorList>
            <person name="Zhou Z."/>
            <person name="Liu Y."/>
            <person name="Xu W."/>
            <person name="Pan J."/>
            <person name="Luo Z.H."/>
            <person name="Li M."/>
        </authorList>
    </citation>
    <scope>NUCLEOTIDE SEQUENCE [LARGE SCALE GENOMIC DNA]</scope>
    <source>
        <strain evidence="1">SpSt-767</strain>
    </source>
</reference>
<organism evidence="1">
    <name type="scientific">Desulfobacca acetoxidans</name>
    <dbReference type="NCBI Taxonomy" id="60893"/>
    <lineage>
        <taxon>Bacteria</taxon>
        <taxon>Pseudomonadati</taxon>
        <taxon>Thermodesulfobacteriota</taxon>
        <taxon>Desulfobaccia</taxon>
        <taxon>Desulfobaccales</taxon>
        <taxon>Desulfobaccaceae</taxon>
        <taxon>Desulfobacca</taxon>
    </lineage>
</organism>
<proteinExistence type="predicted"/>
<dbReference type="EMBL" id="DTGR01000091">
    <property type="protein sequence ID" value="HHS29195.1"/>
    <property type="molecule type" value="Genomic_DNA"/>
</dbReference>
<name>A0A7V6A2V7_9BACT</name>
<dbReference type="AlphaFoldDB" id="A0A7V6A2V7"/>
<gene>
    <name evidence="1" type="ORF">ENV52_05775</name>
</gene>